<evidence type="ECO:0000313" key="1">
    <source>
        <dbReference type="EMBL" id="KAG2217442.1"/>
    </source>
</evidence>
<comment type="caution">
    <text evidence="1">The sequence shown here is derived from an EMBL/GenBank/DDBJ whole genome shotgun (WGS) entry which is preliminary data.</text>
</comment>
<dbReference type="EMBL" id="JAEPRB010000298">
    <property type="protein sequence ID" value="KAG2217442.1"/>
    <property type="molecule type" value="Genomic_DNA"/>
</dbReference>
<keyword evidence="2" id="KW-1185">Reference proteome</keyword>
<gene>
    <name evidence="1" type="ORF">INT45_000716</name>
</gene>
<protein>
    <submittedName>
        <fullName evidence="1">Uncharacterized protein</fullName>
    </submittedName>
</protein>
<organism evidence="1 2">
    <name type="scientific">Circinella minor</name>
    <dbReference type="NCBI Taxonomy" id="1195481"/>
    <lineage>
        <taxon>Eukaryota</taxon>
        <taxon>Fungi</taxon>
        <taxon>Fungi incertae sedis</taxon>
        <taxon>Mucoromycota</taxon>
        <taxon>Mucoromycotina</taxon>
        <taxon>Mucoromycetes</taxon>
        <taxon>Mucorales</taxon>
        <taxon>Lichtheimiaceae</taxon>
        <taxon>Circinella</taxon>
    </lineage>
</organism>
<reference evidence="1 2" key="1">
    <citation type="submission" date="2020-12" db="EMBL/GenBank/DDBJ databases">
        <title>Metabolic potential, ecology and presence of endohyphal bacteria is reflected in genomic diversity of Mucoromycotina.</title>
        <authorList>
            <person name="Muszewska A."/>
            <person name="Okrasinska A."/>
            <person name="Steczkiewicz K."/>
            <person name="Drgas O."/>
            <person name="Orlowska M."/>
            <person name="Perlinska-Lenart U."/>
            <person name="Aleksandrzak-Piekarczyk T."/>
            <person name="Szatraj K."/>
            <person name="Zielenkiewicz U."/>
            <person name="Pilsyk S."/>
            <person name="Malc E."/>
            <person name="Mieczkowski P."/>
            <person name="Kruszewska J.S."/>
            <person name="Biernat P."/>
            <person name="Pawlowska J."/>
        </authorList>
    </citation>
    <scope>NUCLEOTIDE SEQUENCE [LARGE SCALE GENOMIC DNA]</scope>
    <source>
        <strain evidence="1 2">CBS 142.35</strain>
    </source>
</reference>
<dbReference type="OrthoDB" id="10517848at2759"/>
<dbReference type="Proteomes" id="UP000646827">
    <property type="component" value="Unassembled WGS sequence"/>
</dbReference>
<name>A0A8H7RUE1_9FUNG</name>
<accession>A0A8H7RUE1</accession>
<evidence type="ECO:0000313" key="2">
    <source>
        <dbReference type="Proteomes" id="UP000646827"/>
    </source>
</evidence>
<sequence length="211" mass="24057">MLLFVETNTDLNLNHTRPGEDLVTIWTERLEKVAKEENVDLLKSKKPEWGAVALALWQQNSRTQPSAHTSISSPTNLNVLLSPSDKDTINYNFGRVDENEKCFWGIKPATIEDPSQEYNHQLSDEEQSTWDENWVKVISEYQLNRIDDYGEALFPPLPLNITKILDNIAKLNFALKRNLSKISLKPCYQLELSSHLGDSFINDGILDIGKS</sequence>
<proteinExistence type="predicted"/>
<dbReference type="AlphaFoldDB" id="A0A8H7RUE1"/>